<comment type="catalytic activity">
    <reaction evidence="1">
        <text>ATP + protein L-histidine = ADP + protein N-phospho-L-histidine.</text>
        <dbReference type="EC" id="2.7.13.3"/>
    </reaction>
</comment>
<protein>
    <recommendedName>
        <fullName evidence="2">histidine kinase</fullName>
        <ecNumber evidence="2">2.7.13.3</ecNumber>
    </recommendedName>
</protein>
<dbReference type="InterPro" id="IPR005467">
    <property type="entry name" value="His_kinase_dom"/>
</dbReference>
<dbReference type="InterPro" id="IPR036890">
    <property type="entry name" value="HATPase_C_sf"/>
</dbReference>
<feature type="non-terminal residue" evidence="6">
    <location>
        <position position="135"/>
    </location>
</feature>
<name>A0ABP0P644_9DINO</name>
<evidence type="ECO:0000256" key="2">
    <source>
        <dbReference type="ARBA" id="ARBA00012438"/>
    </source>
</evidence>
<accession>A0ABP0P644</accession>
<evidence type="ECO:0000256" key="1">
    <source>
        <dbReference type="ARBA" id="ARBA00000085"/>
    </source>
</evidence>
<feature type="domain" description="Histidine kinase" evidence="5">
    <location>
        <begin position="37"/>
        <end position="115"/>
    </location>
</feature>
<organism evidence="6 7">
    <name type="scientific">Durusdinium trenchii</name>
    <dbReference type="NCBI Taxonomy" id="1381693"/>
    <lineage>
        <taxon>Eukaryota</taxon>
        <taxon>Sar</taxon>
        <taxon>Alveolata</taxon>
        <taxon>Dinophyceae</taxon>
        <taxon>Suessiales</taxon>
        <taxon>Symbiodiniaceae</taxon>
        <taxon>Durusdinium</taxon>
    </lineage>
</organism>
<keyword evidence="7" id="KW-1185">Reference proteome</keyword>
<evidence type="ECO:0000256" key="3">
    <source>
        <dbReference type="ARBA" id="ARBA00022679"/>
    </source>
</evidence>
<evidence type="ECO:0000259" key="5">
    <source>
        <dbReference type="PROSITE" id="PS50109"/>
    </source>
</evidence>
<dbReference type="Pfam" id="PF02518">
    <property type="entry name" value="HATPase_c"/>
    <property type="match status" value="1"/>
</dbReference>
<evidence type="ECO:0000256" key="4">
    <source>
        <dbReference type="ARBA" id="ARBA00022777"/>
    </source>
</evidence>
<dbReference type="SUPFAM" id="SSF55874">
    <property type="entry name" value="ATPase domain of HSP90 chaperone/DNA topoisomerase II/histidine kinase"/>
    <property type="match status" value="1"/>
</dbReference>
<gene>
    <name evidence="6" type="ORF">SCF082_LOCUS35373</name>
</gene>
<comment type="caution">
    <text evidence="6">The sequence shown here is derived from an EMBL/GenBank/DDBJ whole genome shotgun (WGS) entry which is preliminary data.</text>
</comment>
<dbReference type="EC" id="2.7.13.3" evidence="2"/>
<dbReference type="InterPro" id="IPR011006">
    <property type="entry name" value="CheY-like_superfamily"/>
</dbReference>
<dbReference type="Proteomes" id="UP001642464">
    <property type="component" value="Unassembled WGS sequence"/>
</dbReference>
<dbReference type="PRINTS" id="PR00344">
    <property type="entry name" value="BCTRLSENSOR"/>
</dbReference>
<dbReference type="InterPro" id="IPR004358">
    <property type="entry name" value="Sig_transdc_His_kin-like_C"/>
</dbReference>
<dbReference type="EMBL" id="CAXAMM010033544">
    <property type="protein sequence ID" value="CAK9071501.1"/>
    <property type="molecule type" value="Genomic_DNA"/>
</dbReference>
<evidence type="ECO:0000313" key="6">
    <source>
        <dbReference type="EMBL" id="CAK9071501.1"/>
    </source>
</evidence>
<reference evidence="6 7" key="1">
    <citation type="submission" date="2024-02" db="EMBL/GenBank/DDBJ databases">
        <authorList>
            <person name="Chen Y."/>
            <person name="Shah S."/>
            <person name="Dougan E. K."/>
            <person name="Thang M."/>
            <person name="Chan C."/>
        </authorList>
    </citation>
    <scope>NUCLEOTIDE SEQUENCE [LARGE SCALE GENOMIC DNA]</scope>
</reference>
<keyword evidence="4" id="KW-0418">Kinase</keyword>
<dbReference type="InterPro" id="IPR003594">
    <property type="entry name" value="HATPase_dom"/>
</dbReference>
<proteinExistence type="predicted"/>
<sequence>MFRLQTDAKALQFSFLPAENLPMFVCGDEKRLRQVAEFSVTDTGIGIAEENLSRIFNPFERVEDEGQAGVPGTGLGLTITKLLSEIMGRSGWDLARRLREEGHGDAVLIMVSANADESGRDPLHRIYHDDYLVKP</sequence>
<dbReference type="PANTHER" id="PTHR43047">
    <property type="entry name" value="TWO-COMPONENT HISTIDINE PROTEIN KINASE"/>
    <property type="match status" value="1"/>
</dbReference>
<dbReference type="PROSITE" id="PS50109">
    <property type="entry name" value="HIS_KIN"/>
    <property type="match status" value="1"/>
</dbReference>
<dbReference type="SUPFAM" id="SSF52172">
    <property type="entry name" value="CheY-like"/>
    <property type="match status" value="1"/>
</dbReference>
<keyword evidence="3" id="KW-0808">Transferase</keyword>
<dbReference type="Gene3D" id="3.30.565.10">
    <property type="entry name" value="Histidine kinase-like ATPase, C-terminal domain"/>
    <property type="match status" value="1"/>
</dbReference>
<evidence type="ECO:0000313" key="7">
    <source>
        <dbReference type="Proteomes" id="UP001642464"/>
    </source>
</evidence>